<evidence type="ECO:0000313" key="1">
    <source>
        <dbReference type="EMBL" id="CAD73333.1"/>
    </source>
</evidence>
<evidence type="ECO:0000313" key="2">
    <source>
        <dbReference type="Proteomes" id="UP000001025"/>
    </source>
</evidence>
<keyword evidence="2" id="KW-1185">Reference proteome</keyword>
<organism evidence="1 2">
    <name type="scientific">Rhodopirellula baltica (strain DSM 10527 / NCIMB 13988 / SH1)</name>
    <dbReference type="NCBI Taxonomy" id="243090"/>
    <lineage>
        <taxon>Bacteria</taxon>
        <taxon>Pseudomonadati</taxon>
        <taxon>Planctomycetota</taxon>
        <taxon>Planctomycetia</taxon>
        <taxon>Pirellulales</taxon>
        <taxon>Pirellulaceae</taxon>
        <taxon>Rhodopirellula</taxon>
    </lineage>
</organism>
<gene>
    <name evidence="1" type="ordered locus">RB3665</name>
</gene>
<dbReference type="EMBL" id="BX294139">
    <property type="protein sequence ID" value="CAD73333.1"/>
    <property type="molecule type" value="Genomic_DNA"/>
</dbReference>
<dbReference type="KEGG" id="rba:RB3665"/>
<protein>
    <submittedName>
        <fullName evidence="1">Uncharacterized protein</fullName>
    </submittedName>
</protein>
<sequence length="119" mass="12626">MAGDSPQAASRALTFLCIAGLSHRNGLLEKCFVTKHAVAECSEERILRHLESLSDILPIGPCWVLSSIGGHPVQMQVVICDPIHLANSSSVSSVTAAFSTTNGCDLASSKTREFSSLIE</sequence>
<dbReference type="EnsemblBacteria" id="CAD73333">
    <property type="protein sequence ID" value="CAD73333"/>
    <property type="gene ID" value="RB3665"/>
</dbReference>
<dbReference type="HOGENOM" id="CLU_2059539_0_0_0"/>
<dbReference type="Proteomes" id="UP000001025">
    <property type="component" value="Chromosome"/>
</dbReference>
<dbReference type="InParanoid" id="Q7UTV1"/>
<dbReference type="AlphaFoldDB" id="Q7UTV1"/>
<proteinExistence type="predicted"/>
<name>Q7UTV1_RHOBA</name>
<accession>Q7UTV1</accession>
<dbReference type="STRING" id="243090.RB3665"/>
<reference evidence="1 2" key="1">
    <citation type="journal article" date="2003" name="Proc. Natl. Acad. Sci. U.S.A.">
        <title>Complete genome sequence of the marine planctomycete Pirellula sp. strain 1.</title>
        <authorList>
            <person name="Gloeckner F.O."/>
            <person name="Kube M."/>
            <person name="Bauer M."/>
            <person name="Teeling H."/>
            <person name="Lombardot T."/>
            <person name="Ludwig W."/>
            <person name="Gade D."/>
            <person name="Beck A."/>
            <person name="Borzym K."/>
            <person name="Heitmann K."/>
            <person name="Rabus R."/>
            <person name="Schlesner H."/>
            <person name="Amann R."/>
            <person name="Reinhardt R."/>
        </authorList>
    </citation>
    <scope>NUCLEOTIDE SEQUENCE [LARGE SCALE GENOMIC DNA]</scope>
    <source>
        <strain evidence="2">DSM 10527 / NCIMB 13988 / SH1</strain>
    </source>
</reference>